<proteinExistence type="predicted"/>
<name>A0A1C7MBZ9_GRIFR</name>
<protein>
    <submittedName>
        <fullName evidence="3">Uncharacterized protein</fullName>
    </submittedName>
</protein>
<organism evidence="3 4">
    <name type="scientific">Grifola frondosa</name>
    <name type="common">Maitake</name>
    <name type="synonym">Polyporus frondosus</name>
    <dbReference type="NCBI Taxonomy" id="5627"/>
    <lineage>
        <taxon>Eukaryota</taxon>
        <taxon>Fungi</taxon>
        <taxon>Dikarya</taxon>
        <taxon>Basidiomycota</taxon>
        <taxon>Agaricomycotina</taxon>
        <taxon>Agaricomycetes</taxon>
        <taxon>Polyporales</taxon>
        <taxon>Grifolaceae</taxon>
        <taxon>Grifola</taxon>
    </lineage>
</organism>
<accession>A0A1C7MBZ9</accession>
<evidence type="ECO:0000256" key="2">
    <source>
        <dbReference type="SAM" id="MobiDB-lite"/>
    </source>
</evidence>
<evidence type="ECO:0000313" key="3">
    <source>
        <dbReference type="EMBL" id="OBZ73939.1"/>
    </source>
</evidence>
<keyword evidence="4" id="KW-1185">Reference proteome</keyword>
<reference evidence="3 4" key="1">
    <citation type="submission" date="2016-03" db="EMBL/GenBank/DDBJ databases">
        <title>Whole genome sequencing of Grifola frondosa 9006-11.</title>
        <authorList>
            <person name="Min B."/>
            <person name="Park H."/>
            <person name="Kim J.-G."/>
            <person name="Cho H."/>
            <person name="Oh Y.-L."/>
            <person name="Kong W.-S."/>
            <person name="Choi I.-G."/>
        </authorList>
    </citation>
    <scope>NUCLEOTIDE SEQUENCE [LARGE SCALE GENOMIC DNA]</scope>
    <source>
        <strain evidence="3 4">9006-11</strain>
    </source>
</reference>
<evidence type="ECO:0000256" key="1">
    <source>
        <dbReference type="SAM" id="Coils"/>
    </source>
</evidence>
<comment type="caution">
    <text evidence="3">The sequence shown here is derived from an EMBL/GenBank/DDBJ whole genome shotgun (WGS) entry which is preliminary data.</text>
</comment>
<sequence length="434" mass="48986">MPRSPNRPTYRDRVFVGISTRGSLPFREESILDLVKHDAEAYGDKCGPRSDTCQSRVLVKMRRADLIVPSEEGRFVASPELQRICEEAPPMPEKSPQTFRARANYMTKKLGRLPSVAKIELYREAVALRDQKRELERRLPADQPNAAAENSGLLPSIAEDSGPNADEENPFCSPVMRPALAYPSPVSNHRGPLGLMVAAGPSMGSQQPLPAPFGNELVNHGLSSDIEMNLEDLRDLQIVEAPALSRVEWDQKYNALKADFARLEAERTGLLGSRDKLQEQIERLEEAKGRSEKDYVEQINAIKERCEKHIAAKEEWKDKYLHQLETCNALLTELREKDAQSGTSNVDREMVQVKRELDIALEHEDFLNERIEELRDACLACNNRLQQAEADLALSEKHVDALKTELEKKNNVFQQLFGHVSNAATEFREAEQLP</sequence>
<gene>
    <name evidence="3" type="ORF">A0H81_06113</name>
</gene>
<keyword evidence="1" id="KW-0175">Coiled coil</keyword>
<feature type="region of interest" description="Disordered" evidence="2">
    <location>
        <begin position="136"/>
        <end position="168"/>
    </location>
</feature>
<feature type="coiled-coil region" evidence="1">
    <location>
        <begin position="246"/>
        <end position="405"/>
    </location>
</feature>
<evidence type="ECO:0000313" key="4">
    <source>
        <dbReference type="Proteomes" id="UP000092993"/>
    </source>
</evidence>
<dbReference type="AlphaFoldDB" id="A0A1C7MBZ9"/>
<dbReference type="Proteomes" id="UP000092993">
    <property type="component" value="Unassembled WGS sequence"/>
</dbReference>
<dbReference type="EMBL" id="LUGG01000006">
    <property type="protein sequence ID" value="OBZ73939.1"/>
    <property type="molecule type" value="Genomic_DNA"/>
</dbReference>